<dbReference type="PANTHER" id="PTHR44757">
    <property type="entry name" value="DIGUANYLATE CYCLASE DGCP"/>
    <property type="match status" value="1"/>
</dbReference>
<dbReference type="InterPro" id="IPR029787">
    <property type="entry name" value="Nucleotide_cyclase"/>
</dbReference>
<dbReference type="SUPFAM" id="SSF141868">
    <property type="entry name" value="EAL domain-like"/>
    <property type="match status" value="1"/>
</dbReference>
<dbReference type="Proteomes" id="UP000198607">
    <property type="component" value="Unassembled WGS sequence"/>
</dbReference>
<evidence type="ECO:0000256" key="2">
    <source>
        <dbReference type="PROSITE-ProRule" id="PRU00169"/>
    </source>
</evidence>
<dbReference type="SMART" id="SM00267">
    <property type="entry name" value="GGDEF"/>
    <property type="match status" value="1"/>
</dbReference>
<feature type="domain" description="PAC" evidence="5">
    <location>
        <begin position="200"/>
        <end position="252"/>
    </location>
</feature>
<dbReference type="InterPro" id="IPR001633">
    <property type="entry name" value="EAL_dom"/>
</dbReference>
<dbReference type="InterPro" id="IPR011006">
    <property type="entry name" value="CheY-like_superfamily"/>
</dbReference>
<dbReference type="CDD" id="cd17569">
    <property type="entry name" value="REC_HupR-like"/>
    <property type="match status" value="1"/>
</dbReference>
<dbReference type="PROSITE" id="PS50110">
    <property type="entry name" value="RESPONSE_REGULATORY"/>
    <property type="match status" value="1"/>
</dbReference>
<dbReference type="Gene3D" id="3.30.70.270">
    <property type="match status" value="1"/>
</dbReference>
<dbReference type="Pfam" id="PF00563">
    <property type="entry name" value="EAL"/>
    <property type="match status" value="1"/>
</dbReference>
<accession>A0A1G8DTJ3</accession>
<dbReference type="InterPro" id="IPR000160">
    <property type="entry name" value="GGDEF_dom"/>
</dbReference>
<evidence type="ECO:0000259" key="7">
    <source>
        <dbReference type="PROSITE" id="PS50887"/>
    </source>
</evidence>
<dbReference type="AlphaFoldDB" id="A0A1G8DTJ3"/>
<evidence type="ECO:0000313" key="8">
    <source>
        <dbReference type="EMBL" id="SDH60928.1"/>
    </source>
</evidence>
<gene>
    <name evidence="8" type="ORF">SAMN05660652_01939</name>
</gene>
<dbReference type="SMART" id="SM00086">
    <property type="entry name" value="PAC"/>
    <property type="match status" value="1"/>
</dbReference>
<dbReference type="InterPro" id="IPR001789">
    <property type="entry name" value="Sig_transdc_resp-reg_receiver"/>
</dbReference>
<name>A0A1G8DTJ3_9RHOO</name>
<dbReference type="SUPFAM" id="SSF55785">
    <property type="entry name" value="PYP-like sensor domain (PAS domain)"/>
    <property type="match status" value="1"/>
</dbReference>
<keyword evidence="2" id="KW-0597">Phosphoprotein</keyword>
<dbReference type="NCBIfam" id="TIGR00254">
    <property type="entry name" value="GGDEF"/>
    <property type="match status" value="1"/>
</dbReference>
<dbReference type="GO" id="GO:0071732">
    <property type="term" value="P:cellular response to nitric oxide"/>
    <property type="evidence" value="ECO:0007669"/>
    <property type="project" value="UniProtKB-ARBA"/>
</dbReference>
<dbReference type="CDD" id="cd01948">
    <property type="entry name" value="EAL"/>
    <property type="match status" value="1"/>
</dbReference>
<dbReference type="Gene3D" id="3.20.20.450">
    <property type="entry name" value="EAL domain"/>
    <property type="match status" value="1"/>
</dbReference>
<dbReference type="PANTHER" id="PTHR44757:SF2">
    <property type="entry name" value="BIOFILM ARCHITECTURE MAINTENANCE PROTEIN MBAA"/>
    <property type="match status" value="1"/>
</dbReference>
<evidence type="ECO:0000256" key="1">
    <source>
        <dbReference type="ARBA" id="ARBA00051114"/>
    </source>
</evidence>
<dbReference type="InterPro" id="IPR000700">
    <property type="entry name" value="PAS-assoc_C"/>
</dbReference>
<dbReference type="InterPro" id="IPR043128">
    <property type="entry name" value="Rev_trsase/Diguanyl_cyclase"/>
</dbReference>
<dbReference type="Pfam" id="PF13426">
    <property type="entry name" value="PAS_9"/>
    <property type="match status" value="1"/>
</dbReference>
<dbReference type="InterPro" id="IPR001610">
    <property type="entry name" value="PAC"/>
</dbReference>
<dbReference type="NCBIfam" id="TIGR00229">
    <property type="entry name" value="sensory_box"/>
    <property type="match status" value="1"/>
</dbReference>
<dbReference type="Gene3D" id="3.30.450.20">
    <property type="entry name" value="PAS domain"/>
    <property type="match status" value="1"/>
</dbReference>
<evidence type="ECO:0000313" key="9">
    <source>
        <dbReference type="Proteomes" id="UP000198607"/>
    </source>
</evidence>
<dbReference type="CDD" id="cd01949">
    <property type="entry name" value="GGDEF"/>
    <property type="match status" value="1"/>
</dbReference>
<dbReference type="SMART" id="SM00091">
    <property type="entry name" value="PAS"/>
    <property type="match status" value="1"/>
</dbReference>
<dbReference type="PROSITE" id="PS50113">
    <property type="entry name" value="PAC"/>
    <property type="match status" value="1"/>
</dbReference>
<dbReference type="PROSITE" id="PS50887">
    <property type="entry name" value="GGDEF"/>
    <property type="match status" value="1"/>
</dbReference>
<evidence type="ECO:0000259" key="5">
    <source>
        <dbReference type="PROSITE" id="PS50113"/>
    </source>
</evidence>
<dbReference type="PROSITE" id="PS50112">
    <property type="entry name" value="PAS"/>
    <property type="match status" value="1"/>
</dbReference>
<dbReference type="EMBL" id="FNCY01000007">
    <property type="protein sequence ID" value="SDH60928.1"/>
    <property type="molecule type" value="Genomic_DNA"/>
</dbReference>
<dbReference type="InterPro" id="IPR035965">
    <property type="entry name" value="PAS-like_dom_sf"/>
</dbReference>
<dbReference type="InterPro" id="IPR035919">
    <property type="entry name" value="EAL_sf"/>
</dbReference>
<proteinExistence type="predicted"/>
<evidence type="ECO:0000259" key="6">
    <source>
        <dbReference type="PROSITE" id="PS50883"/>
    </source>
</evidence>
<dbReference type="FunFam" id="3.20.20.450:FF:000001">
    <property type="entry name" value="Cyclic di-GMP phosphodiesterase yahA"/>
    <property type="match status" value="1"/>
</dbReference>
<dbReference type="InterPro" id="IPR000014">
    <property type="entry name" value="PAS"/>
</dbReference>
<dbReference type="FunFam" id="3.30.70.270:FF:000001">
    <property type="entry name" value="Diguanylate cyclase domain protein"/>
    <property type="match status" value="1"/>
</dbReference>
<feature type="domain" description="EAL" evidence="6">
    <location>
        <begin position="426"/>
        <end position="680"/>
    </location>
</feature>
<dbReference type="CDD" id="cd00130">
    <property type="entry name" value="PAS"/>
    <property type="match status" value="1"/>
</dbReference>
<dbReference type="Pfam" id="PF00072">
    <property type="entry name" value="Response_reg"/>
    <property type="match status" value="1"/>
</dbReference>
<feature type="domain" description="PAS" evidence="4">
    <location>
        <begin position="127"/>
        <end position="169"/>
    </location>
</feature>
<feature type="domain" description="Response regulatory" evidence="3">
    <location>
        <begin position="4"/>
        <end position="119"/>
    </location>
</feature>
<dbReference type="SUPFAM" id="SSF52172">
    <property type="entry name" value="CheY-like"/>
    <property type="match status" value="1"/>
</dbReference>
<organism evidence="8 9">
    <name type="scientific">Propionivibrio dicarboxylicus</name>
    <dbReference type="NCBI Taxonomy" id="83767"/>
    <lineage>
        <taxon>Bacteria</taxon>
        <taxon>Pseudomonadati</taxon>
        <taxon>Pseudomonadota</taxon>
        <taxon>Betaproteobacteria</taxon>
        <taxon>Rhodocyclales</taxon>
        <taxon>Rhodocyclaceae</taxon>
        <taxon>Propionivibrio</taxon>
    </lineage>
</organism>
<feature type="domain" description="GGDEF" evidence="7">
    <location>
        <begin position="284"/>
        <end position="417"/>
    </location>
</feature>
<dbReference type="SUPFAM" id="SSF55073">
    <property type="entry name" value="Nucleotide cyclase"/>
    <property type="match status" value="1"/>
</dbReference>
<sequence>MRHTLLIVDDEEYIVRALVRLLRHDPYRILTASSGEQALDVLAANDVHVILSDQRMPGMSGSEFLARAREVCPESVRVVLSGYSDFASISDAVNHGNIYKFIAKPWNDELLRATLAEACERYDLSRNSTQLTKIYENSAEAIFIADADGNIQSVNPAFTRVTGFAPEQVARQSCSDLFAWNEDSPVGGMLWAHLQHEDKWSGELDGWRHDGTRYPLRLNVSAVHDRQGHLQQYVGMFIDLSSQKAADERMRHATFHDALTGLPNRTMFMEYIGTALLQANRRELMCGIVMFDLDRFKNINDSFGHDFGDRLLVAMSSRVMTCLRREDLLARLGGDEFALLLPMVSGVDDIRRVAEKILAACESPVRVDATEVFVTPSLGISCFPRDGDMPETLLRNAEAAMYDAKQGGRNTYRVYQAEMNAETGRRLSLEQDLRRAVEREEFLLHYQPKVSLHDGRIIGAEALLRWQHPVRGLVPPGVFIPLAETSGLINVVGEWVLDEVCRQIAEWRGKAISPPCIALNLSASQFQRQNTVDLLTRVLAARGVSGSEIELELTEGALVSDDGDTVETLMMFKRMGLSLAIDDFGTGYSSLSYLSRFPIDTLKIDASFVRDLTSCSASTELVRSIIEMAHRLKLSVVAEGVETAEQLAILRQYDCDCAQGFYFARAVPADDFAALICRNQAYAL</sequence>
<dbReference type="GO" id="GO:0071111">
    <property type="term" value="F:cyclic-guanylate-specific phosphodiesterase activity"/>
    <property type="evidence" value="ECO:0007669"/>
    <property type="project" value="UniProtKB-EC"/>
</dbReference>
<feature type="modified residue" description="4-aspartylphosphate" evidence="2">
    <location>
        <position position="53"/>
    </location>
</feature>
<evidence type="ECO:0000259" key="3">
    <source>
        <dbReference type="PROSITE" id="PS50110"/>
    </source>
</evidence>
<dbReference type="SMART" id="SM00448">
    <property type="entry name" value="REC"/>
    <property type="match status" value="1"/>
</dbReference>
<dbReference type="STRING" id="83767.SAMN05660652_01939"/>
<dbReference type="PROSITE" id="PS50883">
    <property type="entry name" value="EAL"/>
    <property type="match status" value="1"/>
</dbReference>
<keyword evidence="9" id="KW-1185">Reference proteome</keyword>
<dbReference type="Pfam" id="PF00990">
    <property type="entry name" value="GGDEF"/>
    <property type="match status" value="1"/>
</dbReference>
<protein>
    <submittedName>
        <fullName evidence="8">PAS domain S-box-containing protein/diguanylate cyclase (GGDEF) domain-containing protein</fullName>
    </submittedName>
</protein>
<dbReference type="SMART" id="SM00052">
    <property type="entry name" value="EAL"/>
    <property type="match status" value="1"/>
</dbReference>
<dbReference type="InterPro" id="IPR052155">
    <property type="entry name" value="Biofilm_reg_signaling"/>
</dbReference>
<comment type="catalytic activity">
    <reaction evidence="1">
        <text>3',3'-c-di-GMP + H2O = 5'-phosphoguanylyl(3'-&gt;5')guanosine + H(+)</text>
        <dbReference type="Rhea" id="RHEA:24902"/>
        <dbReference type="ChEBI" id="CHEBI:15377"/>
        <dbReference type="ChEBI" id="CHEBI:15378"/>
        <dbReference type="ChEBI" id="CHEBI:58754"/>
        <dbReference type="ChEBI" id="CHEBI:58805"/>
        <dbReference type="EC" id="3.1.4.52"/>
    </reaction>
    <physiologicalReaction direction="left-to-right" evidence="1">
        <dbReference type="Rhea" id="RHEA:24903"/>
    </physiologicalReaction>
</comment>
<evidence type="ECO:0000259" key="4">
    <source>
        <dbReference type="PROSITE" id="PS50112"/>
    </source>
</evidence>
<reference evidence="8 9" key="1">
    <citation type="submission" date="2016-10" db="EMBL/GenBank/DDBJ databases">
        <authorList>
            <person name="de Groot N.N."/>
        </authorList>
    </citation>
    <scope>NUCLEOTIDE SEQUENCE [LARGE SCALE GENOMIC DNA]</scope>
    <source>
        <strain evidence="8 9">DSM 5885</strain>
    </source>
</reference>
<dbReference type="RefSeq" id="WP_176785823.1">
    <property type="nucleotide sequence ID" value="NZ_FNCY01000007.1"/>
</dbReference>
<dbReference type="Gene3D" id="3.40.50.2300">
    <property type="match status" value="1"/>
</dbReference>
<dbReference type="GO" id="GO:0000160">
    <property type="term" value="P:phosphorelay signal transduction system"/>
    <property type="evidence" value="ECO:0007669"/>
    <property type="project" value="InterPro"/>
</dbReference>